<dbReference type="Gene3D" id="3.40.309.10">
    <property type="entry name" value="Aldehyde Dehydrogenase, Chain A, domain 2"/>
    <property type="match status" value="1"/>
</dbReference>
<feature type="domain" description="Aldehyde dehydrogenase" evidence="9">
    <location>
        <begin position="930"/>
        <end position="1232"/>
    </location>
</feature>
<protein>
    <recommendedName>
        <fullName evidence="5">aldehyde dehydrogenase (NAD(+))</fullName>
        <ecNumber evidence="5">1.2.1.3</ecNumber>
    </recommendedName>
</protein>
<dbReference type="InterPro" id="IPR015590">
    <property type="entry name" value="Aldehyde_DH_dom"/>
</dbReference>
<organism evidence="10 11">
    <name type="scientific">Macrostomum lignano</name>
    <dbReference type="NCBI Taxonomy" id="282301"/>
    <lineage>
        <taxon>Eukaryota</taxon>
        <taxon>Metazoa</taxon>
        <taxon>Spiralia</taxon>
        <taxon>Lophotrochozoa</taxon>
        <taxon>Platyhelminthes</taxon>
        <taxon>Rhabditophora</taxon>
        <taxon>Macrostomorpha</taxon>
        <taxon>Macrostomida</taxon>
        <taxon>Macrostomidae</taxon>
        <taxon>Macrostomum</taxon>
    </lineage>
</organism>
<evidence type="ECO:0000313" key="11">
    <source>
        <dbReference type="WBParaSite" id="maker-uti_cns_0001770-snap-gene-0.2-mRNA-1"/>
    </source>
</evidence>
<sequence>GRVARAFDSAHSSIGNTEHCALTARSSHSIVAQVRPLVEDKGNRGCNRHSYVRFTHLIGLDKVSSTEKLRKQPEPPAEHRKPSEHRKPPEQSAEHRKPPEQSAEHRKPPEQSAEHRKPSEQSAEKFKSPVDVLSVAFLFLCSRLDVGQSLLVVVQLLLLLCYDFSERCPLRPIEKLRINYTKFSSRAHPQPAPYQFCLAVRSGYLGAWLCVPACRPLPPGPLPVNELPQHDVARPAARSSHLDALCNLRMTQSHADLAMLIAGHRQVNGVGAQRLALAMVDGHGETQSDRELQAAEGEGQLGWTRLLLDPRDENLPPVVADARGDLRKQYVVPQFAKQQPGLVAHQRRGRWGRLHGDTKWQRKGGAEPLATASPWLRTGKVTMVPVVFQQSTSLAGGSSPLKVGSRTPSTVRNASNDAQAETVSRPRANCVDAAVVASRQHASWLIGSLSAVPRAMPLVKFRGTSWYSRSRATASWSSFRLMKGQSDDSRIPTVHVHLKAQDGADHLHGTKVPAQKVLPDLRFAGAALGEEGRRAQRSGQGHCEAQLTTPTSLCVGNGIREFCTDDGDILTRLQLNSQPKQCVHVGKTYLDRAGTSAASAIAAVFSRVRAGAITASTASSGSHKQLMRVTASGYIDKGSASTAAAAVIATTIGVAVVEVVVEVVIGVVVVGAAGLIEVVSQSALVRSTCVLQTGPGRVARAFDSAHSSIGDPEHCALTARISRSIVAQRTHDPPRRACRRLMHSAAASELFMNSTFNERTLDMFHNLRAAMSSSPGYLINEPKYAWLKDLGLEEVNKGVYSGGAWSGSGNRIDSICPANGRKIASVVEGTPEDYNKLIEAARAAWPAWAETTPPARGEIVRQIGDNLRKNLQLLGKLVSLEMGKILPEGVGEVQEVVDICDYGVGLSRTLSGQPVSRVRQLHSVEGRPSTPLTTLAVTRVVAEVFERNGVPPGVLSAICAGADVGAAMAADERLPLVSFTGSCAVGREVAVTVAGRFGRSLLELGGNNAILVNADADLDMVVQSAVFACAGTAGQRCTSTRRLVLHSSVHDQVVSRLGKALESLMAKAGDPVEQGVLYGPLHSPASVEKYESAVARAQAEGGQIVFGGKRIARLSSSGGYFVEPTLITGLKPDSPLVQEETFAPIVYALKCDSLDEAIRINNSVKQGLSSSLFTRDLSNLFRWIGPRGSDCGLVNVNIPTSGAEIGGAFGGEKHTGGGRESGSDAWKQYMRRSTCTINYGKDLPLAQGIKFE</sequence>
<proteinExistence type="inferred from homology"/>
<feature type="region of interest" description="Disordered" evidence="8">
    <location>
        <begin position="63"/>
        <end position="125"/>
    </location>
</feature>
<feature type="active site" evidence="6">
    <location>
        <position position="1003"/>
    </location>
</feature>
<dbReference type="Proteomes" id="UP000095280">
    <property type="component" value="Unplaced"/>
</dbReference>
<evidence type="ECO:0000256" key="8">
    <source>
        <dbReference type="SAM" id="MobiDB-lite"/>
    </source>
</evidence>
<evidence type="ECO:0000259" key="9">
    <source>
        <dbReference type="Pfam" id="PF00171"/>
    </source>
</evidence>
<dbReference type="PROSITE" id="PS00687">
    <property type="entry name" value="ALDEHYDE_DEHYDR_GLU"/>
    <property type="match status" value="1"/>
</dbReference>
<dbReference type="InterPro" id="IPR044638">
    <property type="entry name" value="ALDH7A1-like"/>
</dbReference>
<dbReference type="InterPro" id="IPR016162">
    <property type="entry name" value="Ald_DH_N"/>
</dbReference>
<dbReference type="AlphaFoldDB" id="A0A1I8GGD9"/>
<reference evidence="11" key="1">
    <citation type="submission" date="2016-11" db="UniProtKB">
        <authorList>
            <consortium name="WormBaseParasite"/>
        </authorList>
    </citation>
    <scope>IDENTIFICATION</scope>
</reference>
<dbReference type="InterPro" id="IPR016161">
    <property type="entry name" value="Ald_DH/histidinol_DH"/>
</dbReference>
<dbReference type="PANTHER" id="PTHR43521">
    <property type="entry name" value="ALPHA-AMINOADIPIC SEMIALDEHYDE DEHYDROGENASE"/>
    <property type="match status" value="1"/>
</dbReference>
<evidence type="ECO:0000256" key="7">
    <source>
        <dbReference type="RuleBase" id="RU003345"/>
    </source>
</evidence>
<accession>A0A1I8GGD9</accession>
<keyword evidence="10" id="KW-1185">Reference proteome</keyword>
<feature type="compositionally biased region" description="Polar residues" evidence="8">
    <location>
        <begin position="406"/>
        <end position="422"/>
    </location>
</feature>
<comment type="similarity">
    <text evidence="1 7">Belongs to the aldehyde dehydrogenase family.</text>
</comment>
<dbReference type="GO" id="GO:0004029">
    <property type="term" value="F:aldehyde dehydrogenase (NAD+) activity"/>
    <property type="evidence" value="ECO:0007669"/>
    <property type="project" value="UniProtKB-EC"/>
</dbReference>
<feature type="region of interest" description="Disordered" evidence="8">
    <location>
        <begin position="397"/>
        <end position="423"/>
    </location>
</feature>
<dbReference type="EC" id="1.2.1.3" evidence="5"/>
<dbReference type="PANTHER" id="PTHR43521:SF1">
    <property type="entry name" value="ALPHA-AMINOADIPIC SEMIALDEHYDE DEHYDROGENASE"/>
    <property type="match status" value="1"/>
</dbReference>
<dbReference type="WBParaSite" id="maker-uti_cns_0001770-snap-gene-0.2-mRNA-1">
    <property type="protein sequence ID" value="maker-uti_cns_0001770-snap-gene-0.2-mRNA-1"/>
    <property type="gene ID" value="maker-uti_cns_0001770-snap-gene-0.2"/>
</dbReference>
<evidence type="ECO:0000256" key="6">
    <source>
        <dbReference type="PROSITE-ProRule" id="PRU10007"/>
    </source>
</evidence>
<feature type="domain" description="Aldehyde dehydrogenase" evidence="9">
    <location>
        <begin position="808"/>
        <end position="916"/>
    </location>
</feature>
<keyword evidence="4" id="KW-0520">NAD</keyword>
<dbReference type="InterPro" id="IPR016163">
    <property type="entry name" value="Ald_DH_C"/>
</dbReference>
<evidence type="ECO:0000256" key="2">
    <source>
        <dbReference type="ARBA" id="ARBA00011881"/>
    </source>
</evidence>
<evidence type="ECO:0000313" key="10">
    <source>
        <dbReference type="Proteomes" id="UP000095280"/>
    </source>
</evidence>
<keyword evidence="3 7" id="KW-0560">Oxidoreductase</keyword>
<dbReference type="Gene3D" id="3.40.605.10">
    <property type="entry name" value="Aldehyde Dehydrogenase, Chain A, domain 1"/>
    <property type="match status" value="2"/>
</dbReference>
<evidence type="ECO:0000256" key="4">
    <source>
        <dbReference type="ARBA" id="ARBA00023027"/>
    </source>
</evidence>
<evidence type="ECO:0000256" key="3">
    <source>
        <dbReference type="ARBA" id="ARBA00023002"/>
    </source>
</evidence>
<comment type="subunit">
    <text evidence="2">Homotetramer.</text>
</comment>
<dbReference type="FunFam" id="3.40.309.10:FF:000018">
    <property type="entry name" value="Alpha-aminoadipic semialdehyde dehydrogenase"/>
    <property type="match status" value="1"/>
</dbReference>
<evidence type="ECO:0000256" key="5">
    <source>
        <dbReference type="ARBA" id="ARBA00024226"/>
    </source>
</evidence>
<dbReference type="Pfam" id="PF00171">
    <property type="entry name" value="Aldedh"/>
    <property type="match status" value="2"/>
</dbReference>
<dbReference type="InterPro" id="IPR029510">
    <property type="entry name" value="Ald_DH_CS_GLU"/>
</dbReference>
<evidence type="ECO:0000256" key="1">
    <source>
        <dbReference type="ARBA" id="ARBA00009986"/>
    </source>
</evidence>
<name>A0A1I8GGD9_9PLAT</name>
<dbReference type="SUPFAM" id="SSF53720">
    <property type="entry name" value="ALDH-like"/>
    <property type="match status" value="1"/>
</dbReference>
<feature type="compositionally biased region" description="Basic and acidic residues" evidence="8">
    <location>
        <begin position="64"/>
        <end position="125"/>
    </location>
</feature>